<dbReference type="EMBL" id="KN716835">
    <property type="protein sequence ID" value="KJH41387.1"/>
    <property type="molecule type" value="Genomic_DNA"/>
</dbReference>
<evidence type="ECO:0000313" key="1">
    <source>
        <dbReference type="EMBL" id="KJH41387.1"/>
    </source>
</evidence>
<reference evidence="2" key="2">
    <citation type="journal article" date="2016" name="Sci. Rep.">
        <title>Dictyocaulus viviparus genome, variome and transcriptome elucidate lungworm biology and support future intervention.</title>
        <authorList>
            <person name="McNulty S.N."/>
            <person name="Strube C."/>
            <person name="Rosa B.A."/>
            <person name="Martin J.C."/>
            <person name="Tyagi R."/>
            <person name="Choi Y.J."/>
            <person name="Wang Q."/>
            <person name="Hallsworth Pepin K."/>
            <person name="Zhang X."/>
            <person name="Ozersky P."/>
            <person name="Wilson R.K."/>
            <person name="Sternberg P.W."/>
            <person name="Gasser R.B."/>
            <person name="Mitreva M."/>
        </authorList>
    </citation>
    <scope>NUCLEOTIDE SEQUENCE [LARGE SCALE GENOMIC DNA]</scope>
    <source>
        <strain evidence="2">HannoverDv2000</strain>
    </source>
</reference>
<reference evidence="1 2" key="1">
    <citation type="submission" date="2013-11" db="EMBL/GenBank/DDBJ databases">
        <title>Draft genome of the bovine lungworm Dictyocaulus viviparus.</title>
        <authorList>
            <person name="Mitreva M."/>
        </authorList>
    </citation>
    <scope>NUCLEOTIDE SEQUENCE [LARGE SCALE GENOMIC DNA]</scope>
    <source>
        <strain evidence="1 2">HannoverDv2000</strain>
    </source>
</reference>
<gene>
    <name evidence="1" type="ORF">DICVIV_12643</name>
</gene>
<sequence length="57" mass="6680">MLKHGYLENGSSVGRRTRLNKLPPCFVSRHCSYYAIRIRFDHVMTVHQLDIKLINGH</sequence>
<dbReference type="Proteomes" id="UP000053766">
    <property type="component" value="Unassembled WGS sequence"/>
</dbReference>
<proteinExistence type="predicted"/>
<evidence type="ECO:0000313" key="2">
    <source>
        <dbReference type="Proteomes" id="UP000053766"/>
    </source>
</evidence>
<name>A0A0D8XC94_DICVI</name>
<dbReference type="AlphaFoldDB" id="A0A0D8XC94"/>
<keyword evidence="2" id="KW-1185">Reference proteome</keyword>
<accession>A0A0D8XC94</accession>
<organism evidence="1 2">
    <name type="scientific">Dictyocaulus viviparus</name>
    <name type="common">Bovine lungworm</name>
    <dbReference type="NCBI Taxonomy" id="29172"/>
    <lineage>
        <taxon>Eukaryota</taxon>
        <taxon>Metazoa</taxon>
        <taxon>Ecdysozoa</taxon>
        <taxon>Nematoda</taxon>
        <taxon>Chromadorea</taxon>
        <taxon>Rhabditida</taxon>
        <taxon>Rhabditina</taxon>
        <taxon>Rhabditomorpha</taxon>
        <taxon>Strongyloidea</taxon>
        <taxon>Metastrongylidae</taxon>
        <taxon>Dictyocaulus</taxon>
    </lineage>
</organism>
<protein>
    <submittedName>
        <fullName evidence="1">Uncharacterized protein</fullName>
    </submittedName>
</protein>